<sequence>MTVLSSLCIGSTSPPSTPQCPRYPPTIGARSRTPTGVRPCLLNTARSWTMPLGPLFHDRSAPMSCPASEFSSTNFTLMVLLLDTKRVGWCAASPSSPVWISMRLSYLL</sequence>
<proteinExistence type="predicted"/>
<feature type="compositionally biased region" description="Polar residues" evidence="1">
    <location>
        <begin position="1"/>
        <end position="14"/>
    </location>
</feature>
<protein>
    <submittedName>
        <fullName evidence="2">Uncharacterized protein</fullName>
    </submittedName>
</protein>
<reference evidence="2" key="2">
    <citation type="journal article" date="2015" name="Data Brief">
        <title>Shoot transcriptome of the giant reed, Arundo donax.</title>
        <authorList>
            <person name="Barrero R.A."/>
            <person name="Guerrero F.D."/>
            <person name="Moolhuijzen P."/>
            <person name="Goolsby J.A."/>
            <person name="Tidwell J."/>
            <person name="Bellgard S.E."/>
            <person name="Bellgard M.I."/>
        </authorList>
    </citation>
    <scope>NUCLEOTIDE SEQUENCE</scope>
    <source>
        <tissue evidence="2">Shoot tissue taken approximately 20 cm above the soil surface</tissue>
    </source>
</reference>
<feature type="compositionally biased region" description="Pro residues" evidence="1">
    <location>
        <begin position="15"/>
        <end position="24"/>
    </location>
</feature>
<accession>A0A0A9GMU6</accession>
<name>A0A0A9GMU6_ARUDO</name>
<evidence type="ECO:0000256" key="1">
    <source>
        <dbReference type="SAM" id="MobiDB-lite"/>
    </source>
</evidence>
<organism evidence="2">
    <name type="scientific">Arundo donax</name>
    <name type="common">Giant reed</name>
    <name type="synonym">Donax arundinaceus</name>
    <dbReference type="NCBI Taxonomy" id="35708"/>
    <lineage>
        <taxon>Eukaryota</taxon>
        <taxon>Viridiplantae</taxon>
        <taxon>Streptophyta</taxon>
        <taxon>Embryophyta</taxon>
        <taxon>Tracheophyta</taxon>
        <taxon>Spermatophyta</taxon>
        <taxon>Magnoliopsida</taxon>
        <taxon>Liliopsida</taxon>
        <taxon>Poales</taxon>
        <taxon>Poaceae</taxon>
        <taxon>PACMAD clade</taxon>
        <taxon>Arundinoideae</taxon>
        <taxon>Arundineae</taxon>
        <taxon>Arundo</taxon>
    </lineage>
</organism>
<evidence type="ECO:0000313" key="2">
    <source>
        <dbReference type="EMBL" id="JAE26450.1"/>
    </source>
</evidence>
<dbReference type="AlphaFoldDB" id="A0A0A9GMU6"/>
<reference evidence="2" key="1">
    <citation type="submission" date="2014-09" db="EMBL/GenBank/DDBJ databases">
        <authorList>
            <person name="Magalhaes I.L.F."/>
            <person name="Oliveira U."/>
            <person name="Santos F.R."/>
            <person name="Vidigal T.H.D.A."/>
            <person name="Brescovit A.D."/>
            <person name="Santos A.J."/>
        </authorList>
    </citation>
    <scope>NUCLEOTIDE SEQUENCE</scope>
    <source>
        <tissue evidence="2">Shoot tissue taken approximately 20 cm above the soil surface</tissue>
    </source>
</reference>
<dbReference type="EMBL" id="GBRH01171446">
    <property type="protein sequence ID" value="JAE26450.1"/>
    <property type="molecule type" value="Transcribed_RNA"/>
</dbReference>
<feature type="region of interest" description="Disordered" evidence="1">
    <location>
        <begin position="1"/>
        <end position="35"/>
    </location>
</feature>